<gene>
    <name evidence="10" type="ORF">ACFL27_02885</name>
</gene>
<protein>
    <submittedName>
        <fullName evidence="10">M43 family zinc metalloprotease</fullName>
    </submittedName>
</protein>
<dbReference type="PANTHER" id="PTHR47466">
    <property type="match status" value="1"/>
</dbReference>
<name>A0ABV6YSF3_UNCC1</name>
<dbReference type="InterPro" id="IPR002884">
    <property type="entry name" value="P_dom"/>
</dbReference>
<evidence type="ECO:0000256" key="8">
    <source>
        <dbReference type="ARBA" id="ARBA00023157"/>
    </source>
</evidence>
<keyword evidence="8" id="KW-1015">Disulfide bond</keyword>
<dbReference type="PROSITE" id="PS51829">
    <property type="entry name" value="P_HOMO_B"/>
    <property type="match status" value="1"/>
</dbReference>
<dbReference type="Gene3D" id="2.60.120.260">
    <property type="entry name" value="Galactose-binding domain-like"/>
    <property type="match status" value="1"/>
</dbReference>
<dbReference type="EMBL" id="JBHPBY010000022">
    <property type="protein sequence ID" value="MFC1849132.1"/>
    <property type="molecule type" value="Genomic_DNA"/>
</dbReference>
<evidence type="ECO:0000256" key="5">
    <source>
        <dbReference type="ARBA" id="ARBA00022801"/>
    </source>
</evidence>
<evidence type="ECO:0000256" key="7">
    <source>
        <dbReference type="ARBA" id="ARBA00023049"/>
    </source>
</evidence>
<dbReference type="InterPro" id="IPR008979">
    <property type="entry name" value="Galactose-bd-like_sf"/>
</dbReference>
<dbReference type="GO" id="GO:0008237">
    <property type="term" value="F:metallopeptidase activity"/>
    <property type="evidence" value="ECO:0007669"/>
    <property type="project" value="UniProtKB-KW"/>
</dbReference>
<evidence type="ECO:0000313" key="10">
    <source>
        <dbReference type="EMBL" id="MFC1849132.1"/>
    </source>
</evidence>
<keyword evidence="3" id="KW-0479">Metal-binding</keyword>
<keyword evidence="7 10" id="KW-0482">Metalloprotease</keyword>
<dbReference type="SUPFAM" id="SSF49785">
    <property type="entry name" value="Galactose-binding domain-like"/>
    <property type="match status" value="1"/>
</dbReference>
<evidence type="ECO:0000256" key="3">
    <source>
        <dbReference type="ARBA" id="ARBA00022723"/>
    </source>
</evidence>
<comment type="caution">
    <text evidence="10">The sequence shown here is derived from an EMBL/GenBank/DDBJ whole genome shotgun (WGS) entry which is preliminary data.</text>
</comment>
<dbReference type="CDD" id="cd04275">
    <property type="entry name" value="ZnMc_pappalysin_like"/>
    <property type="match status" value="1"/>
</dbReference>
<evidence type="ECO:0000259" key="9">
    <source>
        <dbReference type="PROSITE" id="PS51829"/>
    </source>
</evidence>
<reference evidence="10 11" key="1">
    <citation type="submission" date="2024-09" db="EMBL/GenBank/DDBJ databases">
        <title>Laminarin stimulates single cell rates of sulfate reduction while oxygen inhibits transcriptomic activity in coastal marine sediment.</title>
        <authorList>
            <person name="Lindsay M."/>
            <person name="Orcutt B."/>
            <person name="Emerson D."/>
            <person name="Stepanauskas R."/>
            <person name="D'Angelo T."/>
        </authorList>
    </citation>
    <scope>NUCLEOTIDE SEQUENCE [LARGE SCALE GENOMIC DNA]</scope>
    <source>
        <strain evidence="10">SAG AM-311-K15</strain>
    </source>
</reference>
<comment type="similarity">
    <text evidence="1">Belongs to the peptidase M43B family.</text>
</comment>
<organism evidence="10 11">
    <name type="scientific">candidate division CSSED10-310 bacterium</name>
    <dbReference type="NCBI Taxonomy" id="2855610"/>
    <lineage>
        <taxon>Bacteria</taxon>
        <taxon>Bacteria division CSSED10-310</taxon>
    </lineage>
</organism>
<feature type="domain" description="P/Homo B" evidence="9">
    <location>
        <begin position="833"/>
        <end position="996"/>
    </location>
</feature>
<dbReference type="Pfam" id="PF01483">
    <property type="entry name" value="P_proprotein"/>
    <property type="match status" value="1"/>
</dbReference>
<dbReference type="PANTHER" id="PTHR47466:SF1">
    <property type="entry name" value="METALLOPROTEASE MEP1 (AFU_ORTHOLOGUE AFUA_1G07730)-RELATED"/>
    <property type="match status" value="1"/>
</dbReference>
<dbReference type="Pfam" id="PF05572">
    <property type="entry name" value="Peptidase_M43"/>
    <property type="match status" value="1"/>
</dbReference>
<dbReference type="Gene3D" id="2.60.120.200">
    <property type="match status" value="1"/>
</dbReference>
<keyword evidence="2" id="KW-0645">Protease</keyword>
<keyword evidence="11" id="KW-1185">Reference proteome</keyword>
<proteinExistence type="inferred from homology"/>
<evidence type="ECO:0000256" key="6">
    <source>
        <dbReference type="ARBA" id="ARBA00022833"/>
    </source>
</evidence>
<dbReference type="InterPro" id="IPR024079">
    <property type="entry name" value="MetalloPept_cat_dom_sf"/>
</dbReference>
<evidence type="ECO:0000256" key="2">
    <source>
        <dbReference type="ARBA" id="ARBA00022670"/>
    </source>
</evidence>
<dbReference type="SUPFAM" id="SSF55486">
    <property type="entry name" value="Metalloproteases ('zincins'), catalytic domain"/>
    <property type="match status" value="1"/>
</dbReference>
<evidence type="ECO:0000313" key="11">
    <source>
        <dbReference type="Proteomes" id="UP001594351"/>
    </source>
</evidence>
<evidence type="ECO:0000256" key="1">
    <source>
        <dbReference type="ARBA" id="ARBA00008721"/>
    </source>
</evidence>
<dbReference type="Gene3D" id="3.40.390.10">
    <property type="entry name" value="Collagenase (Catalytic Domain)"/>
    <property type="match status" value="1"/>
</dbReference>
<accession>A0ABV6YSF3</accession>
<dbReference type="NCBIfam" id="NF038128">
    <property type="entry name" value="choice_anch_J"/>
    <property type="match status" value="1"/>
</dbReference>
<evidence type="ECO:0000256" key="4">
    <source>
        <dbReference type="ARBA" id="ARBA00022729"/>
    </source>
</evidence>
<keyword evidence="5" id="KW-0378">Hydrolase</keyword>
<sequence>MSDKKIKLAFFLIIVIALSGTSIIFAQKIRPEPDIPPLLSPRCATMEMEQYRREKYPHLGSLDEFETWIQKKIKKAKQDGALREAKTVIKIPVVVHVIHNNEAVGSGRNISDAQIISQITVLNEDYRRLLGTPGWNGHPDGADVEIEFCMAQRDEDGLSTDGIKRYYYDDYGWGGPDYSYNPSGTIQTDIKPDTIWDPTQYMNMWTVSFSDGTLGYAQFPDYSSLSGLSCPGTGADTDGLVMAYDAFGDNDPTGTFPDMSPPYDKGRTATHEIGHWLGLRHPWGDGDCTVDDFCNDTPNCMWDAYAGVPFCLKPFQCGNDRMIENYMDYSDDGCMNIFTQDQKTRIWAVMMNSPRRIDLLTSAACNPPTGDDAGVIAILTPAGEYCSGTLTPQVVIKNFGSNTLFSVTVNYKVDGGTVQSTGWSGSLLTYETATKNLTPDVSVGIGAHTFQAYTTSPNGSSDGYPSNDSITENFSITNGTLPPITEGFEGEDFPPQNWEVNNIGDDCYTWVRRTGIIGSDGNETSVVVLNAFDYQTVADDELILPVIDLRGYSAVTLSFDVAYAYNGTNYERLRVEVSEDCGSSYDTRVYDKDGTTGLQTGGDQASFWIPTDASHWRNEIVGLSVHSDLPGVVIKFRSTNGNGNNLFIDNISITAGCVVPPGPFTWEGNSGNDWNVGDNWDLGCVPGPSDNVIIPSSLSNYPEITAPAYVNDLTIETGAYLEAAEDFILYVYGNWEEQGDGYFDGTAGTVCFKKNGAQTITQNGGSQFYHLMIGDGVESSVVTANTGLDVDADFSIMSGATFNAGSLTHYVGGDWDHQGTFNPGTSTFIFDSGSTQTASGLSVLTTTTYVSTDVPKAIPDRVGTDPQVFIRSAINVASTGTVRDVDVIITDITHPNDTDLDIYLRHPGLTFVELSTDNGGNGNNYRDTVFDDEAATSITAGSAAFSGDFRPEGVLSNLDWKNAFGTWYLYVSDDKKNNAGNLNAWSLRLTVATPVTTFNNLTVTAGSTVMLNNDMEILGNLLTESGGILDLSTYEVSVTGSVTNNGGLRQTKTVSDGVSESFLNISTDKYYGVEINPTSGDMGSTTVTVFGDRSCFTSDTAVLRCFELQPETGQTADITFYYLTSSEANGQSTPNVWHYYNGAWVQQTYLDRGTVGSYSWIEASCTAPYSPFSLSDANPNPTGVTLVSFQGRYNGRCNSLRWETATELDTAGFNVYRSRKSSGEKRKINRTLIPAQGLAGMGSIYKFRDCRVRRDSYFYWVEEISNTGSETLYGPIQVKLKVGVSPLQTQPIP</sequence>
<dbReference type="InterPro" id="IPR008754">
    <property type="entry name" value="Peptidase_M43"/>
</dbReference>
<keyword evidence="6" id="KW-0862">Zinc</keyword>
<keyword evidence="4" id="KW-0732">Signal</keyword>
<dbReference type="Proteomes" id="UP001594351">
    <property type="component" value="Unassembled WGS sequence"/>
</dbReference>